<dbReference type="GO" id="GO:0003723">
    <property type="term" value="F:RNA binding"/>
    <property type="evidence" value="ECO:0007669"/>
    <property type="project" value="UniProtKB-KW"/>
</dbReference>
<dbReference type="SMART" id="SM00316">
    <property type="entry name" value="S1"/>
    <property type="match status" value="1"/>
</dbReference>
<dbReference type="SUPFAM" id="SSF116742">
    <property type="entry name" value="eIF2alpha middle domain-like"/>
    <property type="match status" value="1"/>
</dbReference>
<dbReference type="AlphaFoldDB" id="A0A2S5BGW6"/>
<comment type="subcellular location">
    <subcellularLocation>
        <location evidence="1">Cytoplasm</location>
        <location evidence="1">Cytosol</location>
    </subcellularLocation>
</comment>
<dbReference type="PANTHER" id="PTHR10602">
    <property type="entry name" value="EUKARYOTIC TRANSLATION INITIATION FACTOR 2 SUBUNIT 1"/>
    <property type="match status" value="1"/>
</dbReference>
<dbReference type="Gene3D" id="2.40.50.140">
    <property type="entry name" value="Nucleic acid-binding proteins"/>
    <property type="match status" value="1"/>
</dbReference>
<comment type="caution">
    <text evidence="11">The sequence shown here is derived from an EMBL/GenBank/DDBJ whole genome shotgun (WGS) entry which is preliminary data.</text>
</comment>
<evidence type="ECO:0000256" key="3">
    <source>
        <dbReference type="ARBA" id="ARBA00020409"/>
    </source>
</evidence>
<evidence type="ECO:0000256" key="5">
    <source>
        <dbReference type="ARBA" id="ARBA00022540"/>
    </source>
</evidence>
<dbReference type="Proteomes" id="UP000237144">
    <property type="component" value="Unassembled WGS sequence"/>
</dbReference>
<gene>
    <name evidence="11" type="ORF">BMF94_0734</name>
</gene>
<dbReference type="GO" id="GO:0005829">
    <property type="term" value="C:cytosol"/>
    <property type="evidence" value="ECO:0007669"/>
    <property type="project" value="UniProtKB-SubCell"/>
</dbReference>
<comment type="function">
    <text evidence="9">eIF-2 functions in the early steps of protein synthesis by forming a ternary complex with GTP and initiator tRNA. This complex binds to a 40S ribosomal subunit, followed by mRNA binding to form a 43S pre-initiation complex. Junction of the 60S ribosomal subunit to form the 80S initiation complex is preceded by hydrolysis of the GTP bound to eIF-2 and release of an eIF-2-GDP binary complex. In order for eIF-2 to recycle and catalyze another round of initiation, the GDP bound to eIF-2 must exchange with GTP by way of a reaction catalyzed by eIF2B.</text>
</comment>
<dbReference type="FunFam" id="2.40.50.140:FF:000015">
    <property type="entry name" value="Eukaryotic translation initiation factor 2 subunit alpha"/>
    <property type="match status" value="1"/>
</dbReference>
<evidence type="ECO:0000313" key="12">
    <source>
        <dbReference type="Proteomes" id="UP000237144"/>
    </source>
</evidence>
<evidence type="ECO:0000256" key="9">
    <source>
        <dbReference type="ARBA" id="ARBA00060206"/>
    </source>
</evidence>
<dbReference type="FunFam" id="1.10.150.190:FF:000002">
    <property type="entry name" value="Translation initiation factor 2, alpha subunit"/>
    <property type="match status" value="1"/>
</dbReference>
<dbReference type="InterPro" id="IPR024054">
    <property type="entry name" value="TIF2_asu_middle_sf"/>
</dbReference>
<dbReference type="OrthoDB" id="1685042at2759"/>
<dbReference type="SUPFAM" id="SSF110993">
    <property type="entry name" value="eIF-2-alpha, C-terminal domain"/>
    <property type="match status" value="1"/>
</dbReference>
<dbReference type="PROSITE" id="PS50126">
    <property type="entry name" value="S1"/>
    <property type="match status" value="1"/>
</dbReference>
<dbReference type="Pfam" id="PF07541">
    <property type="entry name" value="EIF_2_alpha"/>
    <property type="match status" value="1"/>
</dbReference>
<evidence type="ECO:0000256" key="1">
    <source>
        <dbReference type="ARBA" id="ARBA00004514"/>
    </source>
</evidence>
<name>A0A2S5BGW6_9BASI</name>
<protein>
    <recommendedName>
        <fullName evidence="3">Eukaryotic translation initiation factor 2 subunit alpha</fullName>
    </recommendedName>
</protein>
<keyword evidence="7" id="KW-0694">RNA-binding</keyword>
<dbReference type="PANTHER" id="PTHR10602:SF0">
    <property type="entry name" value="EUKARYOTIC TRANSLATION INITIATION FACTOR 2 SUBUNIT 1"/>
    <property type="match status" value="1"/>
</dbReference>
<dbReference type="InterPro" id="IPR024055">
    <property type="entry name" value="TIF2_asu_C"/>
</dbReference>
<keyword evidence="6" id="KW-0597">Phosphoprotein</keyword>
<dbReference type="EMBL" id="PJQD01000008">
    <property type="protein sequence ID" value="POY76011.1"/>
    <property type="molecule type" value="Genomic_DNA"/>
</dbReference>
<evidence type="ECO:0000256" key="7">
    <source>
        <dbReference type="ARBA" id="ARBA00022884"/>
    </source>
</evidence>
<dbReference type="Pfam" id="PF00575">
    <property type="entry name" value="S1"/>
    <property type="match status" value="1"/>
</dbReference>
<dbReference type="Gene3D" id="3.30.70.1130">
    <property type="entry name" value="EIF_2_alpha"/>
    <property type="match status" value="1"/>
</dbReference>
<evidence type="ECO:0000256" key="8">
    <source>
        <dbReference type="ARBA" id="ARBA00022917"/>
    </source>
</evidence>
<dbReference type="InterPro" id="IPR044126">
    <property type="entry name" value="S1_IF2_alpha"/>
</dbReference>
<dbReference type="STRING" id="741276.A0A2S5BGW6"/>
<evidence type="ECO:0000256" key="6">
    <source>
        <dbReference type="ARBA" id="ARBA00022553"/>
    </source>
</evidence>
<evidence type="ECO:0000259" key="10">
    <source>
        <dbReference type="PROSITE" id="PS50126"/>
    </source>
</evidence>
<accession>A0A2S5BGW6</accession>
<proteinExistence type="inferred from homology"/>
<reference evidence="11 12" key="1">
    <citation type="journal article" date="2018" name="Front. Microbiol.">
        <title>Prospects for Fungal Bioremediation of Acidic Radioactive Waste Sites: Characterization and Genome Sequence of Rhodotorula taiwanensis MD1149.</title>
        <authorList>
            <person name="Tkavc R."/>
            <person name="Matrosova V.Y."/>
            <person name="Grichenko O.E."/>
            <person name="Gostincar C."/>
            <person name="Volpe R.P."/>
            <person name="Klimenkova P."/>
            <person name="Gaidamakova E.K."/>
            <person name="Zhou C.E."/>
            <person name="Stewart B.J."/>
            <person name="Lyman M.G."/>
            <person name="Malfatti S.A."/>
            <person name="Rubinfeld B."/>
            <person name="Courtot M."/>
            <person name="Singh J."/>
            <person name="Dalgard C.L."/>
            <person name="Hamilton T."/>
            <person name="Frey K.G."/>
            <person name="Gunde-Cimerman N."/>
            <person name="Dugan L."/>
            <person name="Daly M.J."/>
        </authorList>
    </citation>
    <scope>NUCLEOTIDE SEQUENCE [LARGE SCALE GENOMIC DNA]</scope>
    <source>
        <strain evidence="11 12">MD1149</strain>
    </source>
</reference>
<dbReference type="Gene3D" id="1.10.150.190">
    <property type="entry name" value="Translation initiation factor 2, subunit 1, domain 2"/>
    <property type="match status" value="1"/>
</dbReference>
<keyword evidence="5" id="KW-0396">Initiation factor</keyword>
<dbReference type="GO" id="GO:0043022">
    <property type="term" value="F:ribosome binding"/>
    <property type="evidence" value="ECO:0007669"/>
    <property type="project" value="TreeGrafter"/>
</dbReference>
<organism evidence="11 12">
    <name type="scientific">Rhodotorula taiwanensis</name>
    <dbReference type="NCBI Taxonomy" id="741276"/>
    <lineage>
        <taxon>Eukaryota</taxon>
        <taxon>Fungi</taxon>
        <taxon>Dikarya</taxon>
        <taxon>Basidiomycota</taxon>
        <taxon>Pucciniomycotina</taxon>
        <taxon>Microbotryomycetes</taxon>
        <taxon>Sporidiobolales</taxon>
        <taxon>Sporidiobolaceae</taxon>
        <taxon>Rhodotorula</taxon>
    </lineage>
</organism>
<comment type="similarity">
    <text evidence="2">Belongs to the eIF-2-alpha family.</text>
</comment>
<sequence>MRYYENKSVPLSFSSLSPCGGTRRPDNAPFIELLAFPINPLSDAAAQARSQDETFPEVEEVVMVQVKQIQEMGAYVKLLEYDNIEGMILLSELSRRRIRSIQKLIRVGRNEVVVVMRVDKEKGYIDLSKRRVSPEDVLKCEDRYNKSRTVHTIMRHVAEKTGKEMDEVNALVAWPLYKKYGHAYDAFKLSITEPESVFYGLDIPDDVFAELKANIARRLTPQPVKIRADIEVSNFAYDGILRIQEALAAGEALSTDEIPIKIRLIAPPLYVMVSHTTDKQGAIERLEQAIEKIGEVIRKEDGGYLNVKLKPKAVSETDDLELAALMDRVARENAEISGDEDSENE</sequence>
<dbReference type="GO" id="GO:0003743">
    <property type="term" value="F:translation initiation factor activity"/>
    <property type="evidence" value="ECO:0007669"/>
    <property type="project" value="UniProtKB-KW"/>
</dbReference>
<dbReference type="InterPro" id="IPR011488">
    <property type="entry name" value="TIF_2_asu"/>
</dbReference>
<dbReference type="GO" id="GO:0033290">
    <property type="term" value="C:eukaryotic 48S preinitiation complex"/>
    <property type="evidence" value="ECO:0007669"/>
    <property type="project" value="TreeGrafter"/>
</dbReference>
<evidence type="ECO:0000313" key="11">
    <source>
        <dbReference type="EMBL" id="POY76011.1"/>
    </source>
</evidence>
<dbReference type="InterPro" id="IPR003029">
    <property type="entry name" value="S1_domain"/>
</dbReference>
<dbReference type="SUPFAM" id="SSF50249">
    <property type="entry name" value="Nucleic acid-binding proteins"/>
    <property type="match status" value="1"/>
</dbReference>
<dbReference type="CDD" id="cd04452">
    <property type="entry name" value="S1_IF2_alpha"/>
    <property type="match status" value="1"/>
</dbReference>
<evidence type="ECO:0000256" key="2">
    <source>
        <dbReference type="ARBA" id="ARBA00007223"/>
    </source>
</evidence>
<keyword evidence="8" id="KW-0648">Protein biosynthesis</keyword>
<dbReference type="InterPro" id="IPR012340">
    <property type="entry name" value="NA-bd_OB-fold"/>
</dbReference>
<feature type="domain" description="S1 motif" evidence="10">
    <location>
        <begin position="59"/>
        <end position="130"/>
    </location>
</feature>
<dbReference type="FunFam" id="3.30.70.1130:FF:000001">
    <property type="entry name" value="Eukaryotic translation initiation factor 2 subunit 1"/>
    <property type="match status" value="1"/>
</dbReference>
<keyword evidence="4" id="KW-0963">Cytoplasm</keyword>
<evidence type="ECO:0000256" key="4">
    <source>
        <dbReference type="ARBA" id="ARBA00022490"/>
    </source>
</evidence>
<dbReference type="GO" id="GO:0005850">
    <property type="term" value="C:eukaryotic translation initiation factor 2 complex"/>
    <property type="evidence" value="ECO:0007669"/>
    <property type="project" value="TreeGrafter"/>
</dbReference>
<keyword evidence="12" id="KW-1185">Reference proteome</keyword>